<dbReference type="Proteomes" id="UP000595437">
    <property type="component" value="Chromosome 3"/>
</dbReference>
<keyword evidence="2" id="KW-1185">Reference proteome</keyword>
<proteinExistence type="predicted"/>
<dbReference type="EMBL" id="CP045892">
    <property type="protein sequence ID" value="QQP52692.1"/>
    <property type="molecule type" value="Genomic_DNA"/>
</dbReference>
<name>A0A7T8KA91_CALRO</name>
<dbReference type="AlphaFoldDB" id="A0A7T8KA91"/>
<reference evidence="2" key="1">
    <citation type="submission" date="2021-01" db="EMBL/GenBank/DDBJ databases">
        <title>Caligus Genome Assembly.</title>
        <authorList>
            <person name="Gallardo-Escarate C."/>
        </authorList>
    </citation>
    <scope>NUCLEOTIDE SEQUENCE [LARGE SCALE GENOMIC DNA]</scope>
</reference>
<sequence>SNYRFTLRTKKWHWALYNWFLNVQMVQAWCLYRRVGKLKNVRKRKTSKRDPFFAAKDVMWVFTHNT</sequence>
<protein>
    <submittedName>
        <fullName evidence="1">PiggyBac transposable elementderived protein 3like</fullName>
    </submittedName>
</protein>
<gene>
    <name evidence="1" type="ORF">FKW44_004919</name>
</gene>
<organism evidence="1 2">
    <name type="scientific">Caligus rogercresseyi</name>
    <name type="common">Sea louse</name>
    <dbReference type="NCBI Taxonomy" id="217165"/>
    <lineage>
        <taxon>Eukaryota</taxon>
        <taxon>Metazoa</taxon>
        <taxon>Ecdysozoa</taxon>
        <taxon>Arthropoda</taxon>
        <taxon>Crustacea</taxon>
        <taxon>Multicrustacea</taxon>
        <taxon>Hexanauplia</taxon>
        <taxon>Copepoda</taxon>
        <taxon>Siphonostomatoida</taxon>
        <taxon>Caligidae</taxon>
        <taxon>Caligus</taxon>
    </lineage>
</organism>
<feature type="non-terminal residue" evidence="1">
    <location>
        <position position="1"/>
    </location>
</feature>
<dbReference type="OrthoDB" id="122438at2759"/>
<evidence type="ECO:0000313" key="2">
    <source>
        <dbReference type="Proteomes" id="UP000595437"/>
    </source>
</evidence>
<accession>A0A7T8KA91</accession>
<evidence type="ECO:0000313" key="1">
    <source>
        <dbReference type="EMBL" id="QQP52692.1"/>
    </source>
</evidence>